<keyword evidence="4 10" id="KW-0812">Transmembrane</keyword>
<keyword evidence="5" id="KW-0735">Signal-anchor</keyword>
<dbReference type="Pfam" id="PF03567">
    <property type="entry name" value="Sulfotransfer_2"/>
    <property type="match status" value="1"/>
</dbReference>
<evidence type="ECO:0000256" key="4">
    <source>
        <dbReference type="ARBA" id="ARBA00022692"/>
    </source>
</evidence>
<evidence type="ECO:0000256" key="10">
    <source>
        <dbReference type="SAM" id="Phobius"/>
    </source>
</evidence>
<evidence type="ECO:0000313" key="12">
    <source>
        <dbReference type="Proteomes" id="UP000198287"/>
    </source>
</evidence>
<dbReference type="PANTHER" id="PTHR12129:SF15">
    <property type="entry name" value="URONYL 2-SULFOTRANSFERASE"/>
    <property type="match status" value="1"/>
</dbReference>
<proteinExistence type="inferred from homology"/>
<dbReference type="Gene3D" id="3.40.50.300">
    <property type="entry name" value="P-loop containing nucleotide triphosphate hydrolases"/>
    <property type="match status" value="1"/>
</dbReference>
<evidence type="ECO:0000256" key="8">
    <source>
        <dbReference type="ARBA" id="ARBA00023136"/>
    </source>
</evidence>
<dbReference type="OrthoDB" id="10019582at2759"/>
<keyword evidence="12" id="KW-1185">Reference proteome</keyword>
<evidence type="ECO:0000256" key="3">
    <source>
        <dbReference type="ARBA" id="ARBA00022679"/>
    </source>
</evidence>
<dbReference type="SUPFAM" id="SSF52540">
    <property type="entry name" value="P-loop containing nucleoside triphosphate hydrolases"/>
    <property type="match status" value="1"/>
</dbReference>
<dbReference type="GO" id="GO:0000139">
    <property type="term" value="C:Golgi membrane"/>
    <property type="evidence" value="ECO:0007669"/>
    <property type="project" value="UniProtKB-SubCell"/>
</dbReference>
<dbReference type="OMA" id="SEFMARR"/>
<protein>
    <submittedName>
        <fullName evidence="11">Heparan sulfate 2-O-sulfotransferase pipe</fullName>
    </submittedName>
</protein>
<feature type="transmembrane region" description="Helical" evidence="10">
    <location>
        <begin position="12"/>
        <end position="37"/>
    </location>
</feature>
<keyword evidence="8 10" id="KW-0472">Membrane</keyword>
<keyword evidence="7" id="KW-0333">Golgi apparatus</keyword>
<comment type="caution">
    <text evidence="11">The sequence shown here is derived from an EMBL/GenBank/DDBJ whole genome shotgun (WGS) entry which is preliminary data.</text>
</comment>
<name>A0A226E959_FOLCA</name>
<dbReference type="InterPro" id="IPR005331">
    <property type="entry name" value="Sulfotransferase"/>
</dbReference>
<comment type="subcellular location">
    <subcellularLocation>
        <location evidence="1">Golgi apparatus membrane</location>
        <topology evidence="1">Single-pass type II membrane protein</topology>
    </subcellularLocation>
</comment>
<dbReference type="AlphaFoldDB" id="A0A226E959"/>
<dbReference type="EMBL" id="LNIX01000006">
    <property type="protein sequence ID" value="OXA53166.1"/>
    <property type="molecule type" value="Genomic_DNA"/>
</dbReference>
<reference evidence="11 12" key="1">
    <citation type="submission" date="2015-12" db="EMBL/GenBank/DDBJ databases">
        <title>The genome of Folsomia candida.</title>
        <authorList>
            <person name="Faddeeva A."/>
            <person name="Derks M.F."/>
            <person name="Anvar Y."/>
            <person name="Smit S."/>
            <person name="Van Straalen N."/>
            <person name="Roelofs D."/>
        </authorList>
    </citation>
    <scope>NUCLEOTIDE SEQUENCE [LARGE SCALE GENOMIC DNA]</scope>
    <source>
        <strain evidence="11 12">VU population</strain>
        <tissue evidence="11">Whole body</tissue>
    </source>
</reference>
<dbReference type="Proteomes" id="UP000198287">
    <property type="component" value="Unassembled WGS sequence"/>
</dbReference>
<keyword evidence="3 11" id="KW-0808">Transferase</keyword>
<organism evidence="11 12">
    <name type="scientific">Folsomia candida</name>
    <name type="common">Springtail</name>
    <dbReference type="NCBI Taxonomy" id="158441"/>
    <lineage>
        <taxon>Eukaryota</taxon>
        <taxon>Metazoa</taxon>
        <taxon>Ecdysozoa</taxon>
        <taxon>Arthropoda</taxon>
        <taxon>Hexapoda</taxon>
        <taxon>Collembola</taxon>
        <taxon>Entomobryomorpha</taxon>
        <taxon>Isotomoidea</taxon>
        <taxon>Isotomidae</taxon>
        <taxon>Proisotominae</taxon>
        <taxon>Folsomia</taxon>
    </lineage>
</organism>
<evidence type="ECO:0000313" key="11">
    <source>
        <dbReference type="EMBL" id="OXA53166.1"/>
    </source>
</evidence>
<sequence length="401" mass="47012">MKKSFPGIFRSAYINCWYIPILLFLLGLKICLLFFLVTSIHPDDAFQKSVKLGQHIRTNSTTFSQEESALKLNGKKVGRRKKATSHKSTTAIPRELLEEWDTLAHLENAKIKPTHTNRTKADSIWLVLNRVPRCGGGTLVKLLEELAQRNGFSHQPHEYRTPWPRFLLEQEQESLVTWFEYQHLPKSYDRHFFFVNFTRYQKFTKENPIYINIVRDPVMRIQSEFMARRADKEIAKAEIMRRNEESPKSGLAWKKMRFEDCVVQEEEECQFGNGTPDFTLSIPFFCGQHNSCVAINDKWGAQMAKFNIERYYSVVGVLERMDQTLAVLENYVPKFFSGVTQIYNQLDEHEKGYFTRKPNGNDRPVSEKVRQILQRKLHAEMDVYRFALQRLSLQFAHLSVL</sequence>
<dbReference type="GO" id="GO:0008146">
    <property type="term" value="F:sulfotransferase activity"/>
    <property type="evidence" value="ECO:0007669"/>
    <property type="project" value="InterPro"/>
</dbReference>
<dbReference type="PANTHER" id="PTHR12129">
    <property type="entry name" value="HEPARAN SULFATE 2-O-SULFOTRANSFERASE"/>
    <property type="match status" value="1"/>
</dbReference>
<evidence type="ECO:0000256" key="9">
    <source>
        <dbReference type="ARBA" id="ARBA00023180"/>
    </source>
</evidence>
<dbReference type="InterPro" id="IPR027417">
    <property type="entry name" value="P-loop_NTPase"/>
</dbReference>
<evidence type="ECO:0000256" key="7">
    <source>
        <dbReference type="ARBA" id="ARBA00023034"/>
    </source>
</evidence>
<gene>
    <name evidence="11" type="ORF">Fcan01_12265</name>
</gene>
<dbReference type="InterPro" id="IPR007734">
    <property type="entry name" value="Heparan_SO4_2-O-STrfase"/>
</dbReference>
<accession>A0A226E959</accession>
<evidence type="ECO:0000256" key="2">
    <source>
        <dbReference type="ARBA" id="ARBA00010569"/>
    </source>
</evidence>
<keyword evidence="9" id="KW-0325">Glycoprotein</keyword>
<evidence type="ECO:0000256" key="6">
    <source>
        <dbReference type="ARBA" id="ARBA00022989"/>
    </source>
</evidence>
<keyword evidence="6 10" id="KW-1133">Transmembrane helix</keyword>
<evidence type="ECO:0000256" key="1">
    <source>
        <dbReference type="ARBA" id="ARBA00004323"/>
    </source>
</evidence>
<comment type="similarity">
    <text evidence="2">Belongs to the sulfotransferase 3 family.</text>
</comment>
<evidence type="ECO:0000256" key="5">
    <source>
        <dbReference type="ARBA" id="ARBA00022968"/>
    </source>
</evidence>